<accession>A0ABQ5IWE7</accession>
<evidence type="ECO:0008006" key="3">
    <source>
        <dbReference type="Google" id="ProtNLM"/>
    </source>
</evidence>
<dbReference type="Proteomes" id="UP001151760">
    <property type="component" value="Unassembled WGS sequence"/>
</dbReference>
<comment type="caution">
    <text evidence="1">The sequence shown here is derived from an EMBL/GenBank/DDBJ whole genome shotgun (WGS) entry which is preliminary data.</text>
</comment>
<protein>
    <recommendedName>
        <fullName evidence="3">Gag-Pol polyprotein</fullName>
    </recommendedName>
</protein>
<proteinExistence type="predicted"/>
<dbReference type="EMBL" id="BQNB010021253">
    <property type="protein sequence ID" value="GJU04489.1"/>
    <property type="molecule type" value="Genomic_DNA"/>
</dbReference>
<dbReference type="Pfam" id="PF14223">
    <property type="entry name" value="Retrotran_gag_2"/>
    <property type="match status" value="1"/>
</dbReference>
<name>A0ABQ5IWE7_9ASTR</name>
<evidence type="ECO:0000313" key="2">
    <source>
        <dbReference type="Proteomes" id="UP001151760"/>
    </source>
</evidence>
<reference evidence="1" key="1">
    <citation type="journal article" date="2022" name="Int. J. Mol. Sci.">
        <title>Draft Genome of Tanacetum Coccineum: Genomic Comparison of Closely Related Tanacetum-Family Plants.</title>
        <authorList>
            <person name="Yamashiro T."/>
            <person name="Shiraishi A."/>
            <person name="Nakayama K."/>
            <person name="Satake H."/>
        </authorList>
    </citation>
    <scope>NUCLEOTIDE SEQUENCE</scope>
</reference>
<reference evidence="1" key="2">
    <citation type="submission" date="2022-01" db="EMBL/GenBank/DDBJ databases">
        <authorList>
            <person name="Yamashiro T."/>
            <person name="Shiraishi A."/>
            <person name="Satake H."/>
            <person name="Nakayama K."/>
        </authorList>
    </citation>
    <scope>NUCLEOTIDE SEQUENCE</scope>
</reference>
<keyword evidence="2" id="KW-1185">Reference proteome</keyword>
<evidence type="ECO:0000313" key="1">
    <source>
        <dbReference type="EMBL" id="GJU04489.1"/>
    </source>
</evidence>
<sequence>MTTPTSNSQMHNDIMAAGSKERPQMHVTGRYARWQSRFLRYVDTKPNKKELRQCIFDGPYVMTEITVPAKPATAIEEAVPEHNVVETYKNTTPEKRAYFDAEAEVIHMILSGIGDDIYSTVDTCTTAKEMWIAIERLQQGESLNKQDVKTNLFWVFGKFTSRDGESIESYYSRFYKMMNEMTRNKLEVATMQINVQFLQQLQPEWLRFVTVVDAVVLNTPGFTTP</sequence>
<organism evidence="1 2">
    <name type="scientific">Tanacetum coccineum</name>
    <dbReference type="NCBI Taxonomy" id="301880"/>
    <lineage>
        <taxon>Eukaryota</taxon>
        <taxon>Viridiplantae</taxon>
        <taxon>Streptophyta</taxon>
        <taxon>Embryophyta</taxon>
        <taxon>Tracheophyta</taxon>
        <taxon>Spermatophyta</taxon>
        <taxon>Magnoliopsida</taxon>
        <taxon>eudicotyledons</taxon>
        <taxon>Gunneridae</taxon>
        <taxon>Pentapetalae</taxon>
        <taxon>asterids</taxon>
        <taxon>campanulids</taxon>
        <taxon>Asterales</taxon>
        <taxon>Asteraceae</taxon>
        <taxon>Asteroideae</taxon>
        <taxon>Anthemideae</taxon>
        <taxon>Anthemidinae</taxon>
        <taxon>Tanacetum</taxon>
    </lineage>
</organism>
<gene>
    <name evidence="1" type="ORF">Tco_1120919</name>
</gene>